<dbReference type="InterPro" id="IPR022234">
    <property type="entry name" value="DUF3759"/>
</dbReference>
<protein>
    <recommendedName>
        <fullName evidence="4">CipC protein</fullName>
    </recommendedName>
</protein>
<dbReference type="HOGENOM" id="CLU_143683_2_0_1"/>
<reference evidence="3" key="2">
    <citation type="submission" date="2015-01" db="EMBL/GenBank/DDBJ databases">
        <title>Evolutionary Origins and Diversification of the Mycorrhizal Mutualists.</title>
        <authorList>
            <consortium name="DOE Joint Genome Institute"/>
            <consortium name="Mycorrhizal Genomics Consortium"/>
            <person name="Kohler A."/>
            <person name="Kuo A."/>
            <person name="Nagy L.G."/>
            <person name="Floudas D."/>
            <person name="Copeland A."/>
            <person name="Barry K.W."/>
            <person name="Cichocki N."/>
            <person name="Veneault-Fourrey C."/>
            <person name="LaButti K."/>
            <person name="Lindquist E.A."/>
            <person name="Lipzen A."/>
            <person name="Lundell T."/>
            <person name="Morin E."/>
            <person name="Murat C."/>
            <person name="Riley R."/>
            <person name="Ohm R."/>
            <person name="Sun H."/>
            <person name="Tunlid A."/>
            <person name="Henrissat B."/>
            <person name="Grigoriev I.V."/>
            <person name="Hibbett D.S."/>
            <person name="Martin F."/>
        </authorList>
    </citation>
    <scope>NUCLEOTIDE SEQUENCE [LARGE SCALE GENOMIC DNA]</scope>
    <source>
        <strain evidence="3">ATCC 200175</strain>
    </source>
</reference>
<feature type="compositionally biased region" description="Basic and acidic residues" evidence="1">
    <location>
        <begin position="84"/>
        <end position="96"/>
    </location>
</feature>
<evidence type="ECO:0000313" key="2">
    <source>
        <dbReference type="EMBL" id="KIJ05121.1"/>
    </source>
</evidence>
<dbReference type="EMBL" id="KN821226">
    <property type="protein sequence ID" value="KIJ05121.1"/>
    <property type="molecule type" value="Genomic_DNA"/>
</dbReference>
<gene>
    <name evidence="2" type="ORF">PAXINDRAFT_182993</name>
</gene>
<accession>A0A0C9TD13</accession>
<keyword evidence="3" id="KW-1185">Reference proteome</keyword>
<dbReference type="PANTHER" id="PTHR37450:SF1">
    <property type="entry name" value="CIPC PROTEIN"/>
    <property type="match status" value="1"/>
</dbReference>
<dbReference type="Proteomes" id="UP000053647">
    <property type="component" value="Unassembled WGS sequence"/>
</dbReference>
<proteinExistence type="predicted"/>
<name>A0A0C9TD13_PAXIN</name>
<reference evidence="2 3" key="1">
    <citation type="submission" date="2014-06" db="EMBL/GenBank/DDBJ databases">
        <authorList>
            <consortium name="DOE Joint Genome Institute"/>
            <person name="Kuo A."/>
            <person name="Kohler A."/>
            <person name="Nagy L.G."/>
            <person name="Floudas D."/>
            <person name="Copeland A."/>
            <person name="Barry K.W."/>
            <person name="Cichocki N."/>
            <person name="Veneault-Fourrey C."/>
            <person name="LaButti K."/>
            <person name="Lindquist E.A."/>
            <person name="Lipzen A."/>
            <person name="Lundell T."/>
            <person name="Morin E."/>
            <person name="Murat C."/>
            <person name="Sun H."/>
            <person name="Tunlid A."/>
            <person name="Henrissat B."/>
            <person name="Grigoriev I.V."/>
            <person name="Hibbett D.S."/>
            <person name="Martin F."/>
            <person name="Nordberg H.P."/>
            <person name="Cantor M.N."/>
            <person name="Hua S.X."/>
        </authorList>
    </citation>
    <scope>NUCLEOTIDE SEQUENCE [LARGE SCALE GENOMIC DNA]</scope>
    <source>
        <strain evidence="2 3">ATCC 200175</strain>
    </source>
</reference>
<sequence length="105" mass="11237">MWFTHDSEEAQAHNQVSGGGHTAKLSHELLAAAASYEAAKAYEAHVAKNGKPANHKKAVELLAALTGGFIDRLAETKGMDAIDKERAKHDAHKRAESALSQSGDY</sequence>
<dbReference type="AlphaFoldDB" id="A0A0C9TD13"/>
<evidence type="ECO:0000256" key="1">
    <source>
        <dbReference type="SAM" id="MobiDB-lite"/>
    </source>
</evidence>
<evidence type="ECO:0008006" key="4">
    <source>
        <dbReference type="Google" id="ProtNLM"/>
    </source>
</evidence>
<dbReference type="Pfam" id="PF12585">
    <property type="entry name" value="DUF3759"/>
    <property type="match status" value="1"/>
</dbReference>
<dbReference type="PANTHER" id="PTHR37450">
    <property type="entry name" value="CIPC PROTEIN"/>
    <property type="match status" value="1"/>
</dbReference>
<organism evidence="2 3">
    <name type="scientific">Paxillus involutus ATCC 200175</name>
    <dbReference type="NCBI Taxonomy" id="664439"/>
    <lineage>
        <taxon>Eukaryota</taxon>
        <taxon>Fungi</taxon>
        <taxon>Dikarya</taxon>
        <taxon>Basidiomycota</taxon>
        <taxon>Agaricomycotina</taxon>
        <taxon>Agaricomycetes</taxon>
        <taxon>Agaricomycetidae</taxon>
        <taxon>Boletales</taxon>
        <taxon>Paxilineae</taxon>
        <taxon>Paxillaceae</taxon>
        <taxon>Paxillus</taxon>
    </lineage>
</organism>
<evidence type="ECO:0000313" key="3">
    <source>
        <dbReference type="Proteomes" id="UP000053647"/>
    </source>
</evidence>
<feature type="compositionally biased region" description="Basic and acidic residues" evidence="1">
    <location>
        <begin position="1"/>
        <end position="11"/>
    </location>
</feature>
<feature type="region of interest" description="Disordered" evidence="1">
    <location>
        <begin position="84"/>
        <end position="105"/>
    </location>
</feature>
<feature type="region of interest" description="Disordered" evidence="1">
    <location>
        <begin position="1"/>
        <end position="21"/>
    </location>
</feature>
<dbReference type="OrthoDB" id="9895617at2759"/>